<keyword evidence="3" id="KW-1017">Isopeptide bond</keyword>
<comment type="similarity">
    <text evidence="13">Belongs to the sal C2H2-type zinc-finger protein family.</text>
</comment>
<dbReference type="SMART" id="SM00355">
    <property type="entry name" value="ZnF_C2H2"/>
    <property type="match status" value="7"/>
</dbReference>
<dbReference type="GO" id="GO:0000792">
    <property type="term" value="C:heterochromatin"/>
    <property type="evidence" value="ECO:0007669"/>
    <property type="project" value="UniProtKB-ARBA"/>
</dbReference>
<feature type="region of interest" description="Disordered" evidence="18">
    <location>
        <begin position="178"/>
        <end position="197"/>
    </location>
</feature>
<dbReference type="InterPro" id="IPR013087">
    <property type="entry name" value="Znf_C2H2_type"/>
</dbReference>
<sequence length="1116" mass="121893">MSRRKQAKPQQINSDEPGSSENGVLQDGQTEEDGNEVKRFRMDETKVCNKCCAELIDEADFFKHQNNCTKSNEMVIMKDGEGREVPEEFSQGGSPGDFQSDYSDCQSCSNTLSKSNAVSMERMEEEPKSNSEEQPSKQDQVEMSDSPRPEMSCHQHQASAKPQDSNVTLESMPCTKVAVTQHSSNSGSNNRKSPQATQEALQAIPMILEQLVALQQQQLQQIQLTEQIRIQVAMMAPQSLHSALGAAVDPLKALGVHLSQQLSAAAALIGKRTSNQSLSLESLKQGKLPPSNCIPTSLAQGLGPMPSKAEILKGLPDLANHLPALLPHSPGSMAFQSPFTGLSSGMDPSKKVKSKIPNMPESKNGSGGDSMYKHKCKYCWKTFGNDSALQIHLRSHTGERPFKCNICGNRFTTKGNLKVHFQRHKEKYPYIRMNPHPVPEHLDNIPTSSGIPYGMSMPIEESNMVDMKPMLCLPSPGFHPSALQGFKPSFDGFRSDPFSQRASSGSDCASISSNMFNHEMGSDQDHHVSKELLGALHHMNGNCLPGDHNSSETAKLQQMVDGLEKRTNDPNECYICHRVLSCQSSLKMHYRTHTGERPYKCKICGRAFSTNGNLKAHYGVHRANTPLKMQHSCPICQKKFTNAVVLQQHIRMHMGGQIPNTPMPETQFEAFEEIDSSLPDEKSMDTNGFACMEDQDTELDSQEKPSNTSDSLAPSSSEELHQPNQAPPSSMFSSIAAQEIHMKNLPSALNLQRQSGTAAECDGVPPKESPSASECIREQEYQNGRSPAISDSVSFHSSSPVNSHVGSSQSKSPESAIPEDYTQNGPRTDSDSSSQDANGALDLTAPSFTPKTIKEEPGLLFTNGEYAPSHLPPFMRVPPSLVKLERQIPPEISMGMGPLFVSQMPQGAGGQPQDGSSAHRRSSKQHLCNSCGKNFSSASALQIHERTHTGEKPFGCTICGRAFTTKGNLKVHVGTHMWNSSARRGQRLSLDNPMALMAMSSESGNMMPDMMPPPKELGPPPPMNFDQSLWNQYTAAFTNGLSMKTNEISVIQNGGMPMPGSLAGGPMVRSTGDLMKMDCSHSGLPATMAEMERNGSECVARSQFQHFMEEGKIAVN</sequence>
<dbReference type="GO" id="GO:0000981">
    <property type="term" value="F:DNA-binding transcription factor activity, RNA polymerase II-specific"/>
    <property type="evidence" value="ECO:0007669"/>
    <property type="project" value="TreeGrafter"/>
</dbReference>
<keyword evidence="6 17" id="KW-0863">Zinc-finger</keyword>
<evidence type="ECO:0000256" key="2">
    <source>
        <dbReference type="ARBA" id="ARBA00022491"/>
    </source>
</evidence>
<gene>
    <name evidence="20" type="ORF">J4Q44_G00257770</name>
</gene>
<keyword evidence="7" id="KW-0862">Zinc</keyword>
<feature type="region of interest" description="Disordered" evidence="18">
    <location>
        <begin position="1"/>
        <end position="38"/>
    </location>
</feature>
<feature type="compositionally biased region" description="Polar residues" evidence="18">
    <location>
        <begin position="100"/>
        <end position="118"/>
    </location>
</feature>
<evidence type="ECO:0000256" key="8">
    <source>
        <dbReference type="ARBA" id="ARBA00022843"/>
    </source>
</evidence>
<evidence type="ECO:0000256" key="17">
    <source>
        <dbReference type="PROSITE-ProRule" id="PRU00042"/>
    </source>
</evidence>
<dbReference type="InterPro" id="IPR036236">
    <property type="entry name" value="Znf_C2H2_sf"/>
</dbReference>
<evidence type="ECO:0000313" key="21">
    <source>
        <dbReference type="Proteomes" id="UP001356427"/>
    </source>
</evidence>
<protein>
    <recommendedName>
        <fullName evidence="16">Sal-like protein 1</fullName>
    </recommendedName>
</protein>
<feature type="domain" description="C2H2-type" evidence="19">
    <location>
        <begin position="571"/>
        <end position="598"/>
    </location>
</feature>
<feature type="domain" description="C2H2-type" evidence="19">
    <location>
        <begin position="599"/>
        <end position="626"/>
    </location>
</feature>
<dbReference type="PROSITE" id="PS50157">
    <property type="entry name" value="ZINC_FINGER_C2H2_2"/>
    <property type="match status" value="7"/>
</dbReference>
<dbReference type="GO" id="GO:0005654">
    <property type="term" value="C:nucleoplasm"/>
    <property type="evidence" value="ECO:0007669"/>
    <property type="project" value="UniProtKB-ARBA"/>
</dbReference>
<dbReference type="EMBL" id="JAGTTL010000024">
    <property type="protein sequence ID" value="KAK6303323.1"/>
    <property type="molecule type" value="Genomic_DNA"/>
</dbReference>
<feature type="domain" description="C2H2-type" evidence="19">
    <location>
        <begin position="374"/>
        <end position="401"/>
    </location>
</feature>
<dbReference type="Proteomes" id="UP001356427">
    <property type="component" value="Unassembled WGS sequence"/>
</dbReference>
<keyword evidence="21" id="KW-1185">Reference proteome</keyword>
<feature type="domain" description="C2H2-type" evidence="19">
    <location>
        <begin position="926"/>
        <end position="953"/>
    </location>
</feature>
<dbReference type="FunFam" id="3.30.160.60:FF:000025">
    <property type="entry name" value="Spalt-like transcription factor 1"/>
    <property type="match status" value="1"/>
</dbReference>
<accession>A0AAN8L5B7</accession>
<keyword evidence="10" id="KW-0238">DNA-binding</keyword>
<evidence type="ECO:0000259" key="19">
    <source>
        <dbReference type="PROSITE" id="PS50157"/>
    </source>
</evidence>
<comment type="subunit">
    <text evidence="15">May associate with NuRD histone deacetylase complex (HDAC). Interacts with components of HDAC complex including HDAC1, HDAC2, RBBP4, RBPP7, MTA1 and MTA2. Interacts with CCNQ. Interacts with NSD2 (via PHD-type zinc fingers 1, 2 and 3).</text>
</comment>
<keyword evidence="8" id="KW-0832">Ubl conjugation</keyword>
<comment type="function">
    <text evidence="14">Transcriptional repressor involved in organogenesis. Plays an essential role in ureteric bud invasion during kidney development.</text>
</comment>
<evidence type="ECO:0000256" key="16">
    <source>
        <dbReference type="ARBA" id="ARBA00069282"/>
    </source>
</evidence>
<evidence type="ECO:0000313" key="20">
    <source>
        <dbReference type="EMBL" id="KAK6303323.1"/>
    </source>
</evidence>
<evidence type="ECO:0000256" key="10">
    <source>
        <dbReference type="ARBA" id="ARBA00023125"/>
    </source>
</evidence>
<evidence type="ECO:0000256" key="11">
    <source>
        <dbReference type="ARBA" id="ARBA00023163"/>
    </source>
</evidence>
<dbReference type="FunFam" id="3.30.160.60:FF:000079">
    <property type="entry name" value="Spalt-like transcription factor 3"/>
    <property type="match status" value="1"/>
</dbReference>
<dbReference type="Gene3D" id="3.30.160.60">
    <property type="entry name" value="Classic Zinc Finger"/>
    <property type="match status" value="6"/>
</dbReference>
<keyword evidence="5" id="KW-0677">Repeat</keyword>
<evidence type="ECO:0000256" key="15">
    <source>
        <dbReference type="ARBA" id="ARBA00062861"/>
    </source>
</evidence>
<dbReference type="SUPFAM" id="SSF57667">
    <property type="entry name" value="beta-beta-alpha zinc fingers"/>
    <property type="match status" value="4"/>
</dbReference>
<reference evidence="20 21" key="1">
    <citation type="submission" date="2021-04" db="EMBL/GenBank/DDBJ databases">
        <authorList>
            <person name="De Guttry C."/>
            <person name="Zahm M."/>
            <person name="Klopp C."/>
            <person name="Cabau C."/>
            <person name="Louis A."/>
            <person name="Berthelot C."/>
            <person name="Parey E."/>
            <person name="Roest Crollius H."/>
            <person name="Montfort J."/>
            <person name="Robinson-Rechavi M."/>
            <person name="Bucao C."/>
            <person name="Bouchez O."/>
            <person name="Gislard M."/>
            <person name="Lluch J."/>
            <person name="Milhes M."/>
            <person name="Lampietro C."/>
            <person name="Lopez Roques C."/>
            <person name="Donnadieu C."/>
            <person name="Braasch I."/>
            <person name="Desvignes T."/>
            <person name="Postlethwait J."/>
            <person name="Bobe J."/>
            <person name="Wedekind C."/>
            <person name="Guiguen Y."/>
        </authorList>
    </citation>
    <scope>NUCLEOTIDE SEQUENCE [LARGE SCALE GENOMIC DNA]</scope>
    <source>
        <strain evidence="20">Cs_M1</strain>
        <tissue evidence="20">Blood</tissue>
    </source>
</reference>
<evidence type="ECO:0000256" key="6">
    <source>
        <dbReference type="ARBA" id="ARBA00022771"/>
    </source>
</evidence>
<dbReference type="GO" id="GO:0007507">
    <property type="term" value="P:heart development"/>
    <property type="evidence" value="ECO:0007669"/>
    <property type="project" value="UniProtKB-ARBA"/>
</dbReference>
<evidence type="ECO:0000256" key="1">
    <source>
        <dbReference type="ARBA" id="ARBA00004123"/>
    </source>
</evidence>
<dbReference type="CDD" id="cd20908">
    <property type="entry name" value="SUF4-like"/>
    <property type="match status" value="1"/>
</dbReference>
<feature type="domain" description="C2H2-type" evidence="19">
    <location>
        <begin position="631"/>
        <end position="658"/>
    </location>
</feature>
<keyword evidence="2" id="KW-0678">Repressor</keyword>
<dbReference type="FunFam" id="3.30.160.60:FF:000302">
    <property type="entry name" value="Spalt-like transcription factor 1"/>
    <property type="match status" value="1"/>
</dbReference>
<evidence type="ECO:0000256" key="9">
    <source>
        <dbReference type="ARBA" id="ARBA00023015"/>
    </source>
</evidence>
<evidence type="ECO:0000256" key="4">
    <source>
        <dbReference type="ARBA" id="ARBA00022723"/>
    </source>
</evidence>
<feature type="compositionally biased region" description="Low complexity" evidence="18">
    <location>
        <begin position="790"/>
        <end position="810"/>
    </location>
</feature>
<dbReference type="PANTHER" id="PTHR23233">
    <property type="entry name" value="SAL-LIKE PROTEIN"/>
    <property type="match status" value="1"/>
</dbReference>
<dbReference type="GO" id="GO:0000122">
    <property type="term" value="P:negative regulation of transcription by RNA polymerase II"/>
    <property type="evidence" value="ECO:0007669"/>
    <property type="project" value="UniProtKB-ARBA"/>
</dbReference>
<dbReference type="InterPro" id="IPR051565">
    <property type="entry name" value="Sal_C2H2-zinc-finger"/>
</dbReference>
<keyword evidence="12" id="KW-0539">Nucleus</keyword>
<dbReference type="FunFam" id="3.30.160.60:FF:000130">
    <property type="entry name" value="Spalt-like transcription factor 4"/>
    <property type="match status" value="1"/>
</dbReference>
<keyword evidence="11" id="KW-0804">Transcription</keyword>
<feature type="domain" description="C2H2-type" evidence="19">
    <location>
        <begin position="402"/>
        <end position="429"/>
    </location>
</feature>
<dbReference type="GO" id="GO:0045944">
    <property type="term" value="P:positive regulation of transcription by RNA polymerase II"/>
    <property type="evidence" value="ECO:0007669"/>
    <property type="project" value="UniProtKB-ARBA"/>
</dbReference>
<dbReference type="PROSITE" id="PS00028">
    <property type="entry name" value="ZINC_FINGER_C2H2_1"/>
    <property type="match status" value="7"/>
</dbReference>
<dbReference type="PANTHER" id="PTHR23233:SF19">
    <property type="entry name" value="SAL-LIKE PROTEIN 4"/>
    <property type="match status" value="1"/>
</dbReference>
<comment type="caution">
    <text evidence="20">The sequence shown here is derived from an EMBL/GenBank/DDBJ whole genome shotgun (WGS) entry which is preliminary data.</text>
</comment>
<feature type="compositionally biased region" description="Polar residues" evidence="18">
    <location>
        <begin position="704"/>
        <end position="730"/>
    </location>
</feature>
<keyword evidence="4" id="KW-0479">Metal-binding</keyword>
<organism evidence="20 21">
    <name type="scientific">Coregonus suidteri</name>
    <dbReference type="NCBI Taxonomy" id="861788"/>
    <lineage>
        <taxon>Eukaryota</taxon>
        <taxon>Metazoa</taxon>
        <taxon>Chordata</taxon>
        <taxon>Craniata</taxon>
        <taxon>Vertebrata</taxon>
        <taxon>Euteleostomi</taxon>
        <taxon>Actinopterygii</taxon>
        <taxon>Neopterygii</taxon>
        <taxon>Teleostei</taxon>
        <taxon>Protacanthopterygii</taxon>
        <taxon>Salmoniformes</taxon>
        <taxon>Salmonidae</taxon>
        <taxon>Coregoninae</taxon>
        <taxon>Coregonus</taxon>
    </lineage>
</organism>
<feature type="region of interest" description="Disordered" evidence="18">
    <location>
        <begin position="753"/>
        <end position="851"/>
    </location>
</feature>
<dbReference type="GO" id="GO:0000978">
    <property type="term" value="F:RNA polymerase II cis-regulatory region sequence-specific DNA binding"/>
    <property type="evidence" value="ECO:0007669"/>
    <property type="project" value="TreeGrafter"/>
</dbReference>
<dbReference type="FunFam" id="3.30.160.60:FF:000215">
    <property type="entry name" value="Spalt-like transcription factor 3"/>
    <property type="match status" value="1"/>
</dbReference>
<dbReference type="AlphaFoldDB" id="A0AAN8L5B7"/>
<feature type="region of interest" description="Disordered" evidence="18">
    <location>
        <begin position="79"/>
        <end position="168"/>
    </location>
</feature>
<feature type="compositionally biased region" description="Polar residues" evidence="18">
    <location>
        <begin position="821"/>
        <end position="837"/>
    </location>
</feature>
<dbReference type="GO" id="GO:0008270">
    <property type="term" value="F:zinc ion binding"/>
    <property type="evidence" value="ECO:0007669"/>
    <property type="project" value="UniProtKB-KW"/>
</dbReference>
<feature type="compositionally biased region" description="Basic and acidic residues" evidence="18">
    <location>
        <begin position="121"/>
        <end position="153"/>
    </location>
</feature>
<proteinExistence type="inferred from homology"/>
<feature type="compositionally biased region" description="Polar residues" evidence="18">
    <location>
        <begin position="154"/>
        <end position="168"/>
    </location>
</feature>
<evidence type="ECO:0000256" key="14">
    <source>
        <dbReference type="ARBA" id="ARBA00053244"/>
    </source>
</evidence>
<comment type="subcellular location">
    <subcellularLocation>
        <location evidence="1">Nucleus</location>
    </subcellularLocation>
</comment>
<name>A0AAN8L5B7_9TELE</name>
<evidence type="ECO:0000256" key="5">
    <source>
        <dbReference type="ARBA" id="ARBA00022737"/>
    </source>
</evidence>
<dbReference type="GO" id="GO:0003337">
    <property type="term" value="P:mesenchymal to epithelial transition involved in metanephros morphogenesis"/>
    <property type="evidence" value="ECO:0007669"/>
    <property type="project" value="UniProtKB-ARBA"/>
</dbReference>
<evidence type="ECO:0000256" key="12">
    <source>
        <dbReference type="ARBA" id="ARBA00023242"/>
    </source>
</evidence>
<evidence type="ECO:0000256" key="3">
    <source>
        <dbReference type="ARBA" id="ARBA00022499"/>
    </source>
</evidence>
<evidence type="ECO:0000256" key="13">
    <source>
        <dbReference type="ARBA" id="ARBA00038474"/>
    </source>
</evidence>
<dbReference type="GO" id="GO:0035295">
    <property type="term" value="P:tube development"/>
    <property type="evidence" value="ECO:0007669"/>
    <property type="project" value="UniProtKB-ARBA"/>
</dbReference>
<feature type="region of interest" description="Disordered" evidence="18">
    <location>
        <begin position="696"/>
        <end position="730"/>
    </location>
</feature>
<evidence type="ECO:0000256" key="7">
    <source>
        <dbReference type="ARBA" id="ARBA00022833"/>
    </source>
</evidence>
<keyword evidence="9" id="KW-0805">Transcription regulation</keyword>
<feature type="domain" description="C2H2-type" evidence="19">
    <location>
        <begin position="954"/>
        <end position="981"/>
    </location>
</feature>
<evidence type="ECO:0000256" key="18">
    <source>
        <dbReference type="SAM" id="MobiDB-lite"/>
    </source>
</evidence>
<feature type="region of interest" description="Disordered" evidence="18">
    <location>
        <begin position="344"/>
        <end position="368"/>
    </location>
</feature>
<feature type="compositionally biased region" description="Polar residues" evidence="18">
    <location>
        <begin position="8"/>
        <end position="23"/>
    </location>
</feature>
<dbReference type="Pfam" id="PF00096">
    <property type="entry name" value="zf-C2H2"/>
    <property type="match status" value="6"/>
</dbReference>
<feature type="region of interest" description="Disordered" evidence="18">
    <location>
        <begin position="895"/>
        <end position="927"/>
    </location>
</feature>